<dbReference type="PROSITE" id="PS51278">
    <property type="entry name" value="GATASE_TYPE_2"/>
    <property type="match status" value="1"/>
</dbReference>
<evidence type="ECO:0000256" key="2">
    <source>
        <dbReference type="ARBA" id="ARBA00005752"/>
    </source>
</evidence>
<dbReference type="InterPro" id="IPR006426">
    <property type="entry name" value="Asn_synth_AEB"/>
</dbReference>
<comment type="catalytic activity">
    <reaction evidence="7">
        <text>L-aspartate + L-glutamine + ATP + H2O = L-asparagine + L-glutamate + AMP + diphosphate + H(+)</text>
        <dbReference type="Rhea" id="RHEA:12228"/>
        <dbReference type="ChEBI" id="CHEBI:15377"/>
        <dbReference type="ChEBI" id="CHEBI:15378"/>
        <dbReference type="ChEBI" id="CHEBI:29985"/>
        <dbReference type="ChEBI" id="CHEBI:29991"/>
        <dbReference type="ChEBI" id="CHEBI:30616"/>
        <dbReference type="ChEBI" id="CHEBI:33019"/>
        <dbReference type="ChEBI" id="CHEBI:58048"/>
        <dbReference type="ChEBI" id="CHEBI:58359"/>
        <dbReference type="ChEBI" id="CHEBI:456215"/>
        <dbReference type="EC" id="6.3.5.4"/>
    </reaction>
</comment>
<evidence type="ECO:0000256" key="4">
    <source>
        <dbReference type="ARBA" id="ARBA00022741"/>
    </source>
</evidence>
<dbReference type="Gene3D" id="3.60.20.10">
    <property type="entry name" value="Glutamine Phosphoribosylpyrophosphate, subunit 1, domain 1"/>
    <property type="match status" value="1"/>
</dbReference>
<dbReference type="PANTHER" id="PTHR43284:SF1">
    <property type="entry name" value="ASPARAGINE SYNTHETASE"/>
    <property type="match status" value="1"/>
</dbReference>
<organism evidence="12 13">
    <name type="scientific">Bradyrhizobium centrolobii</name>
    <dbReference type="NCBI Taxonomy" id="1505087"/>
    <lineage>
        <taxon>Bacteria</taxon>
        <taxon>Pseudomonadati</taxon>
        <taxon>Pseudomonadota</taxon>
        <taxon>Alphaproteobacteria</taxon>
        <taxon>Hyphomicrobiales</taxon>
        <taxon>Nitrobacteraceae</taxon>
        <taxon>Bradyrhizobium</taxon>
    </lineage>
</organism>
<feature type="site" description="Important for beta-aspartyl-AMP intermediate formation" evidence="10">
    <location>
        <position position="376"/>
    </location>
</feature>
<dbReference type="PANTHER" id="PTHR43284">
    <property type="entry name" value="ASPARAGINE SYNTHETASE (GLUTAMINE-HYDROLYZING)"/>
    <property type="match status" value="1"/>
</dbReference>
<dbReference type="CDD" id="cd01991">
    <property type="entry name" value="Asn_synthase_B_C"/>
    <property type="match status" value="1"/>
</dbReference>
<proteinExistence type="inferred from homology"/>
<dbReference type="SUPFAM" id="SSF52402">
    <property type="entry name" value="Adenine nucleotide alpha hydrolases-like"/>
    <property type="match status" value="1"/>
</dbReference>
<keyword evidence="8" id="KW-0061">Asparagine biosynthesis</keyword>
<feature type="domain" description="Glutamine amidotransferase type-2" evidence="11">
    <location>
        <begin position="2"/>
        <end position="219"/>
    </location>
</feature>
<dbReference type="Pfam" id="PF00733">
    <property type="entry name" value="Asn_synthase"/>
    <property type="match status" value="1"/>
</dbReference>
<dbReference type="GO" id="GO:0005524">
    <property type="term" value="F:ATP binding"/>
    <property type="evidence" value="ECO:0007669"/>
    <property type="project" value="UniProtKB-KW"/>
</dbReference>
<dbReference type="InterPro" id="IPR029055">
    <property type="entry name" value="Ntn_hydrolases_N"/>
</dbReference>
<evidence type="ECO:0000256" key="5">
    <source>
        <dbReference type="ARBA" id="ARBA00022840"/>
    </source>
</evidence>
<feature type="active site" description="For GATase activity" evidence="8">
    <location>
        <position position="2"/>
    </location>
</feature>
<evidence type="ECO:0000259" key="11">
    <source>
        <dbReference type="PROSITE" id="PS51278"/>
    </source>
</evidence>
<dbReference type="InterPro" id="IPR017932">
    <property type="entry name" value="GATase_2_dom"/>
</dbReference>
<dbReference type="RefSeq" id="WP_063700752.1">
    <property type="nucleotide sequence ID" value="NZ_LUUB01000056.1"/>
</dbReference>
<evidence type="ECO:0000256" key="7">
    <source>
        <dbReference type="ARBA" id="ARBA00048741"/>
    </source>
</evidence>
<dbReference type="STRING" id="1505087.AYJ54_13545"/>
<dbReference type="InterPro" id="IPR014729">
    <property type="entry name" value="Rossmann-like_a/b/a_fold"/>
</dbReference>
<evidence type="ECO:0000256" key="1">
    <source>
        <dbReference type="ARBA" id="ARBA00005187"/>
    </source>
</evidence>
<keyword evidence="5 9" id="KW-0067">ATP-binding</keyword>
<keyword evidence="13" id="KW-1185">Reference proteome</keyword>
<evidence type="ECO:0000313" key="12">
    <source>
        <dbReference type="EMBL" id="OAF09285.1"/>
    </source>
</evidence>
<dbReference type="GO" id="GO:0006529">
    <property type="term" value="P:asparagine biosynthetic process"/>
    <property type="evidence" value="ECO:0007669"/>
    <property type="project" value="UniProtKB-KW"/>
</dbReference>
<sequence>MCGIAGLIDPSLAAQPEALQRSARDMANAIAHRGPDGEGVWIDAAIGVAISHRRLAIIDLSEAGAQPMMSADGRWVVSYNGEIYNTEEIRREPSVAWVKWRGHSDTEVLVESVASKGITAAIKSLNGMYAMALWDRRERVLHLVRDRLGIKPLFFTFHGGKVAFGSEIKALLRLGFVPREIDAAAVSSYLKFGYVPAPGAILGGIEKVMPGEIVSIGVNGRISRSRYWRLEDAVAQGFEAPLEVGDREAIETFSSLLADAVSRQMISDVPLGAFLSGGIDSSSIAALMMAAGKGPVRTFSIGFPDLGFDESAYAARVARHIGSVHSELVITAADALATVPLVPEMYDEPLADASQIPTFLVSKLTRSHVTVALSGDGGDELFAGYDRYKILTWFSRYAGLMPIRFRGAAGAILGALPPAILNHLSHLFRGGMVPQRLGDKVRNLSCVLSLDPDGFYTRLVSLVPDVGLHMADRENPPGLGGTPPGLGVLDRARFLDTVTYLPDDILQKVDRASMAVALEARPPLLDHRIVEFAWRLPPRFLVRNGETKWLLRRVLDRFVPRHLVERPKMGFGVPIGEWLRVPLRDWTEDLLAPARYGGGILDVKPAQEIWRKHISGEKDYGYQLWTLLSFEAWRRQWAEQMERRAAQASNAMAIPAGR</sequence>
<dbReference type="Proteomes" id="UP000076959">
    <property type="component" value="Unassembled WGS sequence"/>
</dbReference>
<evidence type="ECO:0000256" key="6">
    <source>
        <dbReference type="ARBA" id="ARBA00022962"/>
    </source>
</evidence>
<comment type="similarity">
    <text evidence="2">Belongs to the asparagine synthetase family.</text>
</comment>
<name>A0A176YR27_9BRAD</name>
<comment type="pathway">
    <text evidence="1">Amino-acid biosynthesis; L-asparagine biosynthesis; L-asparagine from L-aspartate (L-Gln route): step 1/1.</text>
</comment>
<dbReference type="EMBL" id="LUUB01000056">
    <property type="protein sequence ID" value="OAF09285.1"/>
    <property type="molecule type" value="Genomic_DNA"/>
</dbReference>
<dbReference type="OrthoDB" id="9763290at2"/>
<comment type="caution">
    <text evidence="12">The sequence shown here is derived from an EMBL/GenBank/DDBJ whole genome shotgun (WGS) entry which is preliminary data.</text>
</comment>
<dbReference type="GO" id="GO:0004066">
    <property type="term" value="F:asparagine synthase (glutamine-hydrolyzing) activity"/>
    <property type="evidence" value="ECO:0007669"/>
    <property type="project" value="UniProtKB-EC"/>
</dbReference>
<dbReference type="Pfam" id="PF13537">
    <property type="entry name" value="GATase_7"/>
    <property type="match status" value="1"/>
</dbReference>
<dbReference type="Gene3D" id="3.40.50.620">
    <property type="entry name" value="HUPs"/>
    <property type="match status" value="1"/>
</dbReference>
<accession>A0A176YR27</accession>
<keyword evidence="4 9" id="KW-0547">Nucleotide-binding</keyword>
<evidence type="ECO:0000313" key="13">
    <source>
        <dbReference type="Proteomes" id="UP000076959"/>
    </source>
</evidence>
<reference evidence="12 13" key="1">
    <citation type="submission" date="2016-03" db="EMBL/GenBank/DDBJ databases">
        <title>Draft Genome Sequence of the Strain BR 10245 (Bradyrhizobium sp.) isolated from nodules of Centrolobium paraense.</title>
        <authorList>
            <person name="Simoes-Araujo J.L.Sr."/>
            <person name="Barauna A.C."/>
            <person name="Silva K."/>
            <person name="Zilli J.E."/>
        </authorList>
    </citation>
    <scope>NUCLEOTIDE SEQUENCE [LARGE SCALE GENOMIC DNA]</scope>
    <source>
        <strain evidence="12 13">BR 10245</strain>
    </source>
</reference>
<dbReference type="SUPFAM" id="SSF56235">
    <property type="entry name" value="N-terminal nucleophile aminohydrolases (Ntn hydrolases)"/>
    <property type="match status" value="1"/>
</dbReference>
<dbReference type="GO" id="GO:0005829">
    <property type="term" value="C:cytosol"/>
    <property type="evidence" value="ECO:0007669"/>
    <property type="project" value="TreeGrafter"/>
</dbReference>
<evidence type="ECO:0000256" key="3">
    <source>
        <dbReference type="ARBA" id="ARBA00012737"/>
    </source>
</evidence>
<gene>
    <name evidence="12" type="ORF">AYJ54_13545</name>
</gene>
<protein>
    <recommendedName>
        <fullName evidence="3">asparagine synthase (glutamine-hydrolyzing)</fullName>
        <ecNumber evidence="3">6.3.5.4</ecNumber>
    </recommendedName>
</protein>
<keyword evidence="6 8" id="KW-0315">Glutamine amidotransferase</keyword>
<dbReference type="PIRSF" id="PIRSF001589">
    <property type="entry name" value="Asn_synthetase_glu-h"/>
    <property type="match status" value="1"/>
</dbReference>
<dbReference type="InterPro" id="IPR033738">
    <property type="entry name" value="AsnB_N"/>
</dbReference>
<feature type="binding site" evidence="9">
    <location>
        <position position="301"/>
    </location>
    <ligand>
        <name>ATP</name>
        <dbReference type="ChEBI" id="CHEBI:30616"/>
    </ligand>
</feature>
<dbReference type="EC" id="6.3.5.4" evidence="3"/>
<dbReference type="CDD" id="cd00712">
    <property type="entry name" value="AsnB"/>
    <property type="match status" value="1"/>
</dbReference>
<keyword evidence="8" id="KW-0028">Amino-acid biosynthesis</keyword>
<feature type="binding site" evidence="9">
    <location>
        <position position="105"/>
    </location>
    <ligand>
        <name>L-glutamine</name>
        <dbReference type="ChEBI" id="CHEBI:58359"/>
    </ligand>
</feature>
<evidence type="ECO:0000256" key="8">
    <source>
        <dbReference type="PIRSR" id="PIRSR001589-1"/>
    </source>
</evidence>
<dbReference type="NCBIfam" id="TIGR01536">
    <property type="entry name" value="asn_synth_AEB"/>
    <property type="match status" value="1"/>
</dbReference>
<dbReference type="InterPro" id="IPR001962">
    <property type="entry name" value="Asn_synthase"/>
</dbReference>
<evidence type="ECO:0000256" key="9">
    <source>
        <dbReference type="PIRSR" id="PIRSR001589-2"/>
    </source>
</evidence>
<feature type="binding site" evidence="9">
    <location>
        <begin position="374"/>
        <end position="375"/>
    </location>
    <ligand>
        <name>ATP</name>
        <dbReference type="ChEBI" id="CHEBI:30616"/>
    </ligand>
</feature>
<evidence type="ECO:0000256" key="10">
    <source>
        <dbReference type="PIRSR" id="PIRSR001589-3"/>
    </source>
</evidence>
<dbReference type="InterPro" id="IPR051786">
    <property type="entry name" value="ASN_synthetase/amidase"/>
</dbReference>
<dbReference type="AlphaFoldDB" id="A0A176YR27"/>